<proteinExistence type="predicted"/>
<gene>
    <name evidence="1" type="ORF">SCF082_LOCUS46400</name>
</gene>
<accession>A0ABP0RH51</accession>
<protein>
    <submittedName>
        <fullName evidence="1">Uncharacterized protein</fullName>
    </submittedName>
</protein>
<dbReference type="Proteomes" id="UP001642464">
    <property type="component" value="Unassembled WGS sequence"/>
</dbReference>
<dbReference type="EMBL" id="CAXAMM010041363">
    <property type="protein sequence ID" value="CAK9099038.1"/>
    <property type="molecule type" value="Genomic_DNA"/>
</dbReference>
<name>A0ABP0RH51_9DINO</name>
<comment type="caution">
    <text evidence="1">The sequence shown here is derived from an EMBL/GenBank/DDBJ whole genome shotgun (WGS) entry which is preliminary data.</text>
</comment>
<reference evidence="1 2" key="1">
    <citation type="submission" date="2024-02" db="EMBL/GenBank/DDBJ databases">
        <authorList>
            <person name="Chen Y."/>
            <person name="Shah S."/>
            <person name="Dougan E. K."/>
            <person name="Thang M."/>
            <person name="Chan C."/>
        </authorList>
    </citation>
    <scope>NUCLEOTIDE SEQUENCE [LARGE SCALE GENOMIC DNA]</scope>
</reference>
<keyword evidence="2" id="KW-1185">Reference proteome</keyword>
<sequence length="72" mass="8026">MSATLRKSAHVGRRSQVRAYLQQQRWETSTVGHIPGTMRSSCGRPVLWVMCSTSRPKPKASVPPAWGASWMT</sequence>
<evidence type="ECO:0000313" key="2">
    <source>
        <dbReference type="Proteomes" id="UP001642464"/>
    </source>
</evidence>
<evidence type="ECO:0000313" key="1">
    <source>
        <dbReference type="EMBL" id="CAK9099038.1"/>
    </source>
</evidence>
<organism evidence="1 2">
    <name type="scientific">Durusdinium trenchii</name>
    <dbReference type="NCBI Taxonomy" id="1381693"/>
    <lineage>
        <taxon>Eukaryota</taxon>
        <taxon>Sar</taxon>
        <taxon>Alveolata</taxon>
        <taxon>Dinophyceae</taxon>
        <taxon>Suessiales</taxon>
        <taxon>Symbiodiniaceae</taxon>
        <taxon>Durusdinium</taxon>
    </lineage>
</organism>